<feature type="region of interest" description="Disordered" evidence="1">
    <location>
        <begin position="29"/>
        <end position="84"/>
    </location>
</feature>
<feature type="signal peptide" evidence="2">
    <location>
        <begin position="1"/>
        <end position="31"/>
    </location>
</feature>
<proteinExistence type="predicted"/>
<keyword evidence="2" id="KW-0732">Signal</keyword>
<evidence type="ECO:0000256" key="1">
    <source>
        <dbReference type="SAM" id="MobiDB-lite"/>
    </source>
</evidence>
<keyword evidence="4" id="KW-1185">Reference proteome</keyword>
<dbReference type="SUPFAM" id="SSF102198">
    <property type="entry name" value="Putative cyclase"/>
    <property type="match status" value="1"/>
</dbReference>
<gene>
    <name evidence="3" type="ORF">LZC94_24340</name>
</gene>
<dbReference type="Gene3D" id="3.50.30.50">
    <property type="entry name" value="Putative cyclase"/>
    <property type="match status" value="1"/>
</dbReference>
<dbReference type="InterPro" id="IPR037175">
    <property type="entry name" value="KFase_sf"/>
</dbReference>
<accession>A0ABZ2LJ71</accession>
<feature type="compositionally biased region" description="Polar residues" evidence="1">
    <location>
        <begin position="49"/>
        <end position="59"/>
    </location>
</feature>
<dbReference type="EMBL" id="CP089984">
    <property type="protein sequence ID" value="WXB11002.1"/>
    <property type="molecule type" value="Genomic_DNA"/>
</dbReference>
<name>A0ABZ2LJ71_9BACT</name>
<dbReference type="PANTHER" id="PTHR34861:SF10">
    <property type="entry name" value="CYCLASE"/>
    <property type="match status" value="1"/>
</dbReference>
<evidence type="ECO:0000313" key="3">
    <source>
        <dbReference type="EMBL" id="WXB11002.1"/>
    </source>
</evidence>
<evidence type="ECO:0000313" key="4">
    <source>
        <dbReference type="Proteomes" id="UP001370348"/>
    </source>
</evidence>
<sequence length="372" mass="40034">MNPRILRITARLAIATTLGIAGATAAACAPAAPPASPDTAHGTSPAEGTVSNVPTTAANASGARPGGSEVVGKSPWGPNDEIGTLNMMTSESRAAILARADARKMYDLSTEYFVGMPSWYLLGDPRYQFWLTHTPRGTGVDDPVKVGPAQNDKVSYTGDAVSMYTHTGTHIDALNHFGLNGEVWNGFKADKELGDQGWRRTGVEKFPPIVARGVLIDVAKLKGVSVLPDSYGITTADLKAALARENVALNPGDVVMIRGGRMTNWPDGDKYVLNQPGLALDAAHWLAEDQRVMVIGGDNLSLEHFPVERKDNWIPVHTYLLAQRGIPIVEVVNLDELSRDRVYEFAFVAASLRFRGASAAPFRPIAFPLRRP</sequence>
<reference evidence="3 4" key="1">
    <citation type="submission" date="2021-12" db="EMBL/GenBank/DDBJ databases">
        <title>Discovery of the Pendulisporaceae a myxobacterial family with distinct sporulation behavior and unique specialized metabolism.</title>
        <authorList>
            <person name="Garcia R."/>
            <person name="Popoff A."/>
            <person name="Bader C.D."/>
            <person name="Loehr J."/>
            <person name="Walesch S."/>
            <person name="Walt C."/>
            <person name="Boldt J."/>
            <person name="Bunk B."/>
            <person name="Haeckl F.J.F.P.J."/>
            <person name="Gunesch A.P."/>
            <person name="Birkelbach J."/>
            <person name="Nuebel U."/>
            <person name="Pietschmann T."/>
            <person name="Bach T."/>
            <person name="Mueller R."/>
        </authorList>
    </citation>
    <scope>NUCLEOTIDE SEQUENCE [LARGE SCALE GENOMIC DNA]</scope>
    <source>
        <strain evidence="3 4">MSr11954</strain>
    </source>
</reference>
<protein>
    <submittedName>
        <fullName evidence="3">Cyclase family protein</fullName>
    </submittedName>
</protein>
<dbReference type="PANTHER" id="PTHR34861">
    <property type="match status" value="1"/>
</dbReference>
<dbReference type="InterPro" id="IPR007325">
    <property type="entry name" value="KFase/CYL"/>
</dbReference>
<feature type="chain" id="PRO_5047275184" evidence="2">
    <location>
        <begin position="32"/>
        <end position="372"/>
    </location>
</feature>
<dbReference type="RefSeq" id="WP_394820619.1">
    <property type="nucleotide sequence ID" value="NZ_CP089984.1"/>
</dbReference>
<dbReference type="Proteomes" id="UP001370348">
    <property type="component" value="Chromosome"/>
</dbReference>
<dbReference type="Pfam" id="PF04199">
    <property type="entry name" value="Cyclase"/>
    <property type="match status" value="1"/>
</dbReference>
<dbReference type="PROSITE" id="PS51257">
    <property type="entry name" value="PROKAR_LIPOPROTEIN"/>
    <property type="match status" value="1"/>
</dbReference>
<evidence type="ECO:0000256" key="2">
    <source>
        <dbReference type="SAM" id="SignalP"/>
    </source>
</evidence>
<organism evidence="3 4">
    <name type="scientific">Pendulispora albinea</name>
    <dbReference type="NCBI Taxonomy" id="2741071"/>
    <lineage>
        <taxon>Bacteria</taxon>
        <taxon>Pseudomonadati</taxon>
        <taxon>Myxococcota</taxon>
        <taxon>Myxococcia</taxon>
        <taxon>Myxococcales</taxon>
        <taxon>Sorangiineae</taxon>
        <taxon>Pendulisporaceae</taxon>
        <taxon>Pendulispora</taxon>
    </lineage>
</organism>